<keyword evidence="1" id="KW-0812">Transmembrane</keyword>
<gene>
    <name evidence="2" type="ORF">GM51_21100</name>
</gene>
<evidence type="ECO:0000256" key="1">
    <source>
        <dbReference type="SAM" id="Phobius"/>
    </source>
</evidence>
<proteinExistence type="predicted"/>
<dbReference type="EMBL" id="JNSL01000208">
    <property type="protein sequence ID" value="KGA12866.1"/>
    <property type="molecule type" value="Genomic_DNA"/>
</dbReference>
<name>A0A094QEZ3_9ZZZZ</name>
<protein>
    <recommendedName>
        <fullName evidence="3">Phosphate ABC transporter permease subunit PstC</fullName>
    </recommendedName>
</protein>
<sequence>MAETSSPAPVRRALRVKPATREDKIFFGVSTAAGYSSLVLIILILIFLGIQAWPTFAQQGILEFVFGTGWSNAEEQYSIGPMLWGSLL</sequence>
<keyword evidence="1" id="KW-0472">Membrane</keyword>
<reference evidence="2" key="1">
    <citation type="submission" date="2014-06" db="EMBL/GenBank/DDBJ databases">
        <title>Key roles for freshwater Actinobacteria revealed by deep metagenomic sequencing.</title>
        <authorList>
            <person name="Ghai R."/>
            <person name="Mizuno C.M."/>
            <person name="Picazo A."/>
            <person name="Camacho A."/>
            <person name="Rodriguez-Valera F."/>
        </authorList>
    </citation>
    <scope>NUCLEOTIDE SEQUENCE</scope>
</reference>
<comment type="caution">
    <text evidence="2">The sequence shown here is derived from an EMBL/GenBank/DDBJ whole genome shotgun (WGS) entry which is preliminary data.</text>
</comment>
<keyword evidence="1" id="KW-1133">Transmembrane helix</keyword>
<feature type="non-terminal residue" evidence="2">
    <location>
        <position position="88"/>
    </location>
</feature>
<dbReference type="AlphaFoldDB" id="A0A094QEZ3"/>
<evidence type="ECO:0008006" key="3">
    <source>
        <dbReference type="Google" id="ProtNLM"/>
    </source>
</evidence>
<organism evidence="2">
    <name type="scientific">freshwater metagenome</name>
    <dbReference type="NCBI Taxonomy" id="449393"/>
    <lineage>
        <taxon>unclassified sequences</taxon>
        <taxon>metagenomes</taxon>
        <taxon>ecological metagenomes</taxon>
    </lineage>
</organism>
<evidence type="ECO:0000313" key="2">
    <source>
        <dbReference type="EMBL" id="KGA12866.1"/>
    </source>
</evidence>
<accession>A0A094QEZ3</accession>
<feature type="transmembrane region" description="Helical" evidence="1">
    <location>
        <begin position="25"/>
        <end position="50"/>
    </location>
</feature>